<keyword evidence="1" id="KW-0472">Membrane</keyword>
<keyword evidence="1" id="KW-0812">Transmembrane</keyword>
<protein>
    <submittedName>
        <fullName evidence="2">Uncharacterized protein</fullName>
    </submittedName>
</protein>
<evidence type="ECO:0000313" key="2">
    <source>
        <dbReference type="EMBL" id="KIC71671.1"/>
    </source>
</evidence>
<feature type="non-terminal residue" evidence="2">
    <location>
        <position position="73"/>
    </location>
</feature>
<feature type="transmembrane region" description="Helical" evidence="1">
    <location>
        <begin position="14"/>
        <end position="35"/>
    </location>
</feature>
<name>A0A0C1JMA2_9BACT</name>
<keyword evidence="1" id="KW-1133">Transmembrane helix</keyword>
<comment type="caution">
    <text evidence="2">The sequence shown here is derived from an EMBL/GenBank/DDBJ whole genome shotgun (WGS) entry which is preliminary data.</text>
</comment>
<proteinExistence type="predicted"/>
<accession>A0A0C1JMA2</accession>
<dbReference type="Proteomes" id="UP000031465">
    <property type="component" value="Unassembled WGS sequence"/>
</dbReference>
<evidence type="ECO:0000313" key="3">
    <source>
        <dbReference type="Proteomes" id="UP000031465"/>
    </source>
</evidence>
<organism evidence="2 3">
    <name type="scientific">Candidatus Protochlamydia amoebophila</name>
    <dbReference type="NCBI Taxonomy" id="362787"/>
    <lineage>
        <taxon>Bacteria</taxon>
        <taxon>Pseudomonadati</taxon>
        <taxon>Chlamydiota</taxon>
        <taxon>Chlamydiia</taxon>
        <taxon>Parachlamydiales</taxon>
        <taxon>Parachlamydiaceae</taxon>
        <taxon>Candidatus Protochlamydia</taxon>
    </lineage>
</organism>
<evidence type="ECO:0000256" key="1">
    <source>
        <dbReference type="SAM" id="Phobius"/>
    </source>
</evidence>
<reference evidence="2 3" key="1">
    <citation type="journal article" date="2014" name="Mol. Biol. Evol.">
        <title>Massive expansion of Ubiquitination-related gene families within the Chlamydiae.</title>
        <authorList>
            <person name="Domman D."/>
            <person name="Collingro A."/>
            <person name="Lagkouvardos I."/>
            <person name="Gehre L."/>
            <person name="Weinmaier T."/>
            <person name="Rattei T."/>
            <person name="Subtil A."/>
            <person name="Horn M."/>
        </authorList>
    </citation>
    <scope>NUCLEOTIDE SEQUENCE [LARGE SCALE GENOMIC DNA]</scope>
    <source>
        <strain evidence="2 3">EI2</strain>
    </source>
</reference>
<sequence>MLANWLMLNPRNGFIINIKFISEIEGFFLMIQVILQKEAQRFLSRGSTCLASTWRLFLCKTSHSCESFFLFPT</sequence>
<dbReference type="AlphaFoldDB" id="A0A0C1JMA2"/>
<dbReference type="EMBL" id="JSAN01000078">
    <property type="protein sequence ID" value="KIC71671.1"/>
    <property type="molecule type" value="Genomic_DNA"/>
</dbReference>
<gene>
    <name evidence="2" type="ORF">DB44_DF00020</name>
</gene>